<dbReference type="Proteomes" id="UP000269076">
    <property type="component" value="Chromosome"/>
</dbReference>
<evidence type="ECO:0000313" key="2">
    <source>
        <dbReference type="Proteomes" id="UP000269076"/>
    </source>
</evidence>
<name>A0A3G6N5T2_9FLAO</name>
<dbReference type="RefSeq" id="WP_123885818.1">
    <property type="nucleotide sequence ID" value="NZ_CP033928.1"/>
</dbReference>
<sequence>MKNTIVYVLICFVPFLLNAQKVKIEGYVEQPKNGWQISCIILNDTINKLDKLGIKDVSIRNKLIDNKDVFTCSDDTNYFSINARPSDTLFFKNNVRLYHVEKHAVSDLIKKKNLVIKFRTKPCITTKECDQKLPSKTYIFVGSKINVSYADTSDYCYMLMDSKYNANYKIEQEFGDHFPDSTIAFTAYDHNSMSQYLFKNYENVLIFVGEYCDDLIHMKYQFFPVYKTQNGRWATPVEAYKVKYDKAKEDLYENIVFDKSVSFDLPNEQSDEQMAQFIKNRFPEKYYSIKDGKAYPIMGRYAEDLVKYWMETYWSKVK</sequence>
<protein>
    <submittedName>
        <fullName evidence="1">Uncharacterized protein</fullName>
    </submittedName>
</protein>
<dbReference type="AlphaFoldDB" id="A0A3G6N5T2"/>
<reference evidence="1 2" key="1">
    <citation type="submission" date="2018-11" db="EMBL/GenBank/DDBJ databases">
        <title>Proposal to divide the Flavobacteriaceae and reorganize its genera based on Amino Acid Identity values calculated from whole genome sequences.</title>
        <authorList>
            <person name="Nicholson A.C."/>
            <person name="Gulvik C.A."/>
            <person name="Whitney A.M."/>
            <person name="Humrighouse B.W."/>
            <person name="Bell M."/>
            <person name="Holmes B."/>
            <person name="Steigerwalt A."/>
            <person name="Villarma A."/>
            <person name="Sheth M."/>
            <person name="Batra D."/>
            <person name="Pryor J."/>
            <person name="Bernardet J.-F."/>
            <person name="Hugo C."/>
            <person name="Kampfer P."/>
            <person name="Newman J."/>
            <person name="Mcquiston J.R."/>
        </authorList>
    </citation>
    <scope>NUCLEOTIDE SEQUENCE [LARGE SCALE GENOMIC DNA]</scope>
    <source>
        <strain evidence="1 2">G0211</strain>
    </source>
</reference>
<gene>
    <name evidence="1" type="ORF">EG340_07500</name>
</gene>
<evidence type="ECO:0000313" key="1">
    <source>
        <dbReference type="EMBL" id="AZA60896.1"/>
    </source>
</evidence>
<organism evidence="1 2">
    <name type="scientific">Chryseobacterium indoltheticum</name>
    <dbReference type="NCBI Taxonomy" id="254"/>
    <lineage>
        <taxon>Bacteria</taxon>
        <taxon>Pseudomonadati</taxon>
        <taxon>Bacteroidota</taxon>
        <taxon>Flavobacteriia</taxon>
        <taxon>Flavobacteriales</taxon>
        <taxon>Weeksellaceae</taxon>
        <taxon>Chryseobacterium group</taxon>
        <taxon>Chryseobacterium</taxon>
    </lineage>
</organism>
<accession>A0A3G6N5T2</accession>
<dbReference type="EMBL" id="CP033928">
    <property type="protein sequence ID" value="AZA60896.1"/>
    <property type="molecule type" value="Genomic_DNA"/>
</dbReference>
<proteinExistence type="predicted"/>